<keyword evidence="3" id="KW-0346">Stress response</keyword>
<feature type="domain" description="DUF4706" evidence="2">
    <location>
        <begin position="12"/>
        <end position="122"/>
    </location>
</feature>
<feature type="compositionally biased region" description="Polar residues" evidence="1">
    <location>
        <begin position="273"/>
        <end position="287"/>
    </location>
</feature>
<feature type="compositionally biased region" description="Low complexity" evidence="1">
    <location>
        <begin position="201"/>
        <end position="214"/>
    </location>
</feature>
<feature type="compositionally biased region" description="Pro residues" evidence="1">
    <location>
        <begin position="240"/>
        <end position="256"/>
    </location>
</feature>
<accession>A0A2R5LIT0</accession>
<reference evidence="3" key="1">
    <citation type="submission" date="2018-03" db="EMBL/GenBank/DDBJ databases">
        <title>The relapsing fever spirochete Borrelia turicatae persists in the highly oxidative environment of its soft-bodied tick vector.</title>
        <authorList>
            <person name="Bourret T.J."/>
            <person name="Boyle W.K."/>
            <person name="Valenzuela J.G."/>
            <person name="Oliveira F."/>
            <person name="Lopez J.E."/>
        </authorList>
    </citation>
    <scope>NUCLEOTIDE SEQUENCE</scope>
    <source>
        <strain evidence="3">Kansas strain/isolate</strain>
        <tissue evidence="3">Salivary glands</tissue>
    </source>
</reference>
<feature type="compositionally biased region" description="Pro residues" evidence="1">
    <location>
        <begin position="178"/>
        <end position="199"/>
    </location>
</feature>
<dbReference type="AlphaFoldDB" id="A0A2R5LIT0"/>
<dbReference type="EMBL" id="GGLE01005314">
    <property type="protein sequence ID" value="MBY09440.1"/>
    <property type="molecule type" value="Transcribed_RNA"/>
</dbReference>
<dbReference type="PRINTS" id="PR01217">
    <property type="entry name" value="PRICHEXTENSN"/>
</dbReference>
<proteinExistence type="predicted"/>
<evidence type="ECO:0000259" key="2">
    <source>
        <dbReference type="Pfam" id="PF15797"/>
    </source>
</evidence>
<sequence length="305" mass="33355">MTSSQVRDQVESYFRSLNYASSRIMQDVSLIKEDHNEDWDHLSEREKSEIVWERLVCSEIKEKYNSCPRELADVEVFPVIGLSTGDRMVMDEENAVSCGKSGCWKDEHSAPFCWQTQSLLNLRVATGEDEPDMASMPKVPEMRLPPVSKSHESMSSVASRISSNPPTPAERKGRRRAPTPPQCPPPDPPRPKLAPPNPPQATKSTVPAATVTKTVTEDSPKPPANKPPALSIPKVKVFPPEVPKPTVPAPPPPVAPPRANRLASPAKEVSAPEISQSAMGTASSVAVSPSLKEIPKTGFDFLDNW</sequence>
<feature type="compositionally biased region" description="Polar residues" evidence="1">
    <location>
        <begin position="153"/>
        <end position="164"/>
    </location>
</feature>
<dbReference type="PANTHER" id="PTHR34394">
    <property type="entry name" value="SIMILAR TO RIKEN CDNA 2310022B05"/>
    <property type="match status" value="1"/>
</dbReference>
<feature type="region of interest" description="Disordered" evidence="1">
    <location>
        <begin position="129"/>
        <end position="287"/>
    </location>
</feature>
<name>A0A2R5LIT0_9ACAR</name>
<dbReference type="PANTHER" id="PTHR34394:SF1">
    <property type="entry name" value="SIMILAR TO RIKEN CDNA 2310022B05"/>
    <property type="match status" value="1"/>
</dbReference>
<dbReference type="Pfam" id="PF15797">
    <property type="entry name" value="DUF4706"/>
    <property type="match status" value="1"/>
</dbReference>
<organism evidence="3">
    <name type="scientific">Ornithodoros turicata</name>
    <dbReference type="NCBI Taxonomy" id="34597"/>
    <lineage>
        <taxon>Eukaryota</taxon>
        <taxon>Metazoa</taxon>
        <taxon>Ecdysozoa</taxon>
        <taxon>Arthropoda</taxon>
        <taxon>Chelicerata</taxon>
        <taxon>Arachnida</taxon>
        <taxon>Acari</taxon>
        <taxon>Parasitiformes</taxon>
        <taxon>Ixodida</taxon>
        <taxon>Ixodoidea</taxon>
        <taxon>Argasidae</taxon>
        <taxon>Ornithodorinae</taxon>
        <taxon>Ornithodoros</taxon>
    </lineage>
</organism>
<evidence type="ECO:0000256" key="1">
    <source>
        <dbReference type="SAM" id="MobiDB-lite"/>
    </source>
</evidence>
<evidence type="ECO:0000313" key="3">
    <source>
        <dbReference type="EMBL" id="MBY09440.1"/>
    </source>
</evidence>
<protein>
    <submittedName>
        <fullName evidence="3">Putative heat shock protein</fullName>
    </submittedName>
</protein>
<dbReference type="InterPro" id="IPR031600">
    <property type="entry name" value="DUF4706"/>
</dbReference>